<sequence length="465" mass="49551">MNVNAGARLDRLPMSGFHRRIMWLIGIGMFFDGFDIYVASTVLGATLKTGFSTLGQNALFVSLTFLGMMLGSLVTGFLGDRFGRRFTYQVNLAIFGLASLGAAISPTMNVLIACRFLMGVGLGAENVVGYSTLAEFVPPRKRGRLQGLMAVFVVTGLPIAGLIGLLVIPAFGWRAMFVLGGIGALGVWYARKSLPESPRWLEAAGREQEAEAILQRIEAQIADEKGKPLPPPVIASARPAHPQSIGFGSLFVGTMLQRMIVGCVCLIVINTLLYGFVTWLPTFFVHQGFSIAKSFGYALVMSVGAPVGAAIGAFTADSWGRKKTIIIASLCAILFGAIYPFVSNPLLLPVIGLLLTIPIYVLVALLFAVYVPELFPTEVRLRASGICNTLGRGATIVTPFIVVALFAQYGVVGVLALMIGLLAIQIVVVAWLGVEPTGQRLEDLQPGEAHAHDGVNAAARVSPLK</sequence>
<feature type="transmembrane region" description="Helical" evidence="5">
    <location>
        <begin position="390"/>
        <end position="409"/>
    </location>
</feature>
<dbReference type="CDD" id="cd17316">
    <property type="entry name" value="MFS_SV2_like"/>
    <property type="match status" value="1"/>
</dbReference>
<dbReference type="AlphaFoldDB" id="A0A6J5DVR0"/>
<dbReference type="InterPro" id="IPR005828">
    <property type="entry name" value="MFS_sugar_transport-like"/>
</dbReference>
<dbReference type="EMBL" id="CADIKH010000012">
    <property type="protein sequence ID" value="CAB3756975.1"/>
    <property type="molecule type" value="Genomic_DNA"/>
</dbReference>
<dbReference type="SUPFAM" id="SSF103473">
    <property type="entry name" value="MFS general substrate transporter"/>
    <property type="match status" value="1"/>
</dbReference>
<keyword evidence="2 5" id="KW-0812">Transmembrane</keyword>
<name>A0A6J5DVR0_9BURK</name>
<dbReference type="Proteomes" id="UP000494363">
    <property type="component" value="Unassembled WGS sequence"/>
</dbReference>
<accession>A0A6J5DVR0</accession>
<proteinExistence type="predicted"/>
<feature type="transmembrane region" description="Helical" evidence="5">
    <location>
        <begin position="110"/>
        <end position="133"/>
    </location>
</feature>
<feature type="transmembrane region" description="Helical" evidence="5">
    <location>
        <begin position="325"/>
        <end position="342"/>
    </location>
</feature>
<evidence type="ECO:0000313" key="7">
    <source>
        <dbReference type="EMBL" id="CAB3756975.1"/>
    </source>
</evidence>
<dbReference type="PANTHER" id="PTHR23508">
    <property type="entry name" value="CARBOXYLIC ACID TRANSPORTER PROTEIN HOMOLOG"/>
    <property type="match status" value="1"/>
</dbReference>
<feature type="transmembrane region" description="Helical" evidence="5">
    <location>
        <begin position="171"/>
        <end position="190"/>
    </location>
</feature>
<evidence type="ECO:0000256" key="4">
    <source>
        <dbReference type="ARBA" id="ARBA00023136"/>
    </source>
</evidence>
<dbReference type="PROSITE" id="PS50850">
    <property type="entry name" value="MFS"/>
    <property type="match status" value="1"/>
</dbReference>
<comment type="subcellular location">
    <subcellularLocation>
        <location evidence="1">Membrane</location>
        <topology evidence="1">Multi-pass membrane protein</topology>
    </subcellularLocation>
</comment>
<feature type="transmembrane region" description="Helical" evidence="5">
    <location>
        <begin position="348"/>
        <end position="370"/>
    </location>
</feature>
<feature type="transmembrane region" description="Helical" evidence="5">
    <location>
        <begin position="59"/>
        <end position="79"/>
    </location>
</feature>
<evidence type="ECO:0000256" key="3">
    <source>
        <dbReference type="ARBA" id="ARBA00022989"/>
    </source>
</evidence>
<evidence type="ECO:0000259" key="6">
    <source>
        <dbReference type="PROSITE" id="PS50850"/>
    </source>
</evidence>
<feature type="transmembrane region" description="Helical" evidence="5">
    <location>
        <begin position="294"/>
        <end position="313"/>
    </location>
</feature>
<dbReference type="GO" id="GO:0005886">
    <property type="term" value="C:plasma membrane"/>
    <property type="evidence" value="ECO:0007669"/>
    <property type="project" value="TreeGrafter"/>
</dbReference>
<dbReference type="RefSeq" id="WP_175227210.1">
    <property type="nucleotide sequence ID" value="NZ_CADIKH010000012.1"/>
</dbReference>
<dbReference type="InterPro" id="IPR005829">
    <property type="entry name" value="Sugar_transporter_CS"/>
</dbReference>
<dbReference type="GO" id="GO:0046943">
    <property type="term" value="F:carboxylic acid transmembrane transporter activity"/>
    <property type="evidence" value="ECO:0007669"/>
    <property type="project" value="TreeGrafter"/>
</dbReference>
<keyword evidence="3 5" id="KW-1133">Transmembrane helix</keyword>
<dbReference type="Pfam" id="PF00083">
    <property type="entry name" value="Sugar_tr"/>
    <property type="match status" value="1"/>
</dbReference>
<feature type="transmembrane region" description="Helical" evidence="5">
    <location>
        <begin position="415"/>
        <end position="434"/>
    </location>
</feature>
<feature type="domain" description="Major facilitator superfamily (MFS) profile" evidence="6">
    <location>
        <begin position="21"/>
        <end position="438"/>
    </location>
</feature>
<evidence type="ECO:0000313" key="8">
    <source>
        <dbReference type="Proteomes" id="UP000494363"/>
    </source>
</evidence>
<dbReference type="Gene3D" id="1.20.1250.20">
    <property type="entry name" value="MFS general substrate transporter like domains"/>
    <property type="match status" value="1"/>
</dbReference>
<dbReference type="PANTHER" id="PTHR23508:SF10">
    <property type="entry name" value="CARBOXYLIC ACID TRANSPORTER PROTEIN HOMOLOG"/>
    <property type="match status" value="1"/>
</dbReference>
<protein>
    <submittedName>
        <fullName evidence="7">Inner membrane metabolite transport protein YdjE</fullName>
    </submittedName>
</protein>
<evidence type="ECO:0000256" key="5">
    <source>
        <dbReference type="SAM" id="Phobius"/>
    </source>
</evidence>
<keyword evidence="8" id="KW-1185">Reference proteome</keyword>
<feature type="transmembrane region" description="Helical" evidence="5">
    <location>
        <begin position="259"/>
        <end position="282"/>
    </location>
</feature>
<feature type="transmembrane region" description="Helical" evidence="5">
    <location>
        <begin position="21"/>
        <end position="39"/>
    </location>
</feature>
<dbReference type="InterPro" id="IPR020846">
    <property type="entry name" value="MFS_dom"/>
</dbReference>
<gene>
    <name evidence="7" type="primary">ydjE_1</name>
    <name evidence="7" type="ORF">LMG29542_02965</name>
</gene>
<keyword evidence="4 5" id="KW-0472">Membrane</keyword>
<feature type="transmembrane region" description="Helical" evidence="5">
    <location>
        <begin position="86"/>
        <end position="104"/>
    </location>
</feature>
<evidence type="ECO:0000256" key="2">
    <source>
        <dbReference type="ARBA" id="ARBA00022692"/>
    </source>
</evidence>
<dbReference type="PROSITE" id="PS00216">
    <property type="entry name" value="SUGAR_TRANSPORT_1"/>
    <property type="match status" value="1"/>
</dbReference>
<reference evidence="7 8" key="1">
    <citation type="submission" date="2020-04" db="EMBL/GenBank/DDBJ databases">
        <authorList>
            <person name="De Canck E."/>
        </authorList>
    </citation>
    <scope>NUCLEOTIDE SEQUENCE [LARGE SCALE GENOMIC DNA]</scope>
    <source>
        <strain evidence="7 8">LMG 29542</strain>
    </source>
</reference>
<dbReference type="InterPro" id="IPR036259">
    <property type="entry name" value="MFS_trans_sf"/>
</dbReference>
<feature type="transmembrane region" description="Helical" evidence="5">
    <location>
        <begin position="145"/>
        <end position="165"/>
    </location>
</feature>
<organism evidence="7 8">
    <name type="scientific">Paraburkholderia humisilvae</name>
    <dbReference type="NCBI Taxonomy" id="627669"/>
    <lineage>
        <taxon>Bacteria</taxon>
        <taxon>Pseudomonadati</taxon>
        <taxon>Pseudomonadota</taxon>
        <taxon>Betaproteobacteria</taxon>
        <taxon>Burkholderiales</taxon>
        <taxon>Burkholderiaceae</taxon>
        <taxon>Paraburkholderia</taxon>
    </lineage>
</organism>
<evidence type="ECO:0000256" key="1">
    <source>
        <dbReference type="ARBA" id="ARBA00004141"/>
    </source>
</evidence>